<feature type="transmembrane region" description="Helical" evidence="1">
    <location>
        <begin position="33"/>
        <end position="54"/>
    </location>
</feature>
<proteinExistence type="predicted"/>
<reference evidence="2 3" key="1">
    <citation type="submission" date="2021-08" db="EMBL/GenBank/DDBJ databases">
        <authorList>
            <person name="Peeters C."/>
        </authorList>
    </citation>
    <scope>NUCLEOTIDE SEQUENCE [LARGE SCALE GENOMIC DNA]</scope>
    <source>
        <strain evidence="2 3">LMG 23994</strain>
    </source>
</reference>
<keyword evidence="1" id="KW-0812">Transmembrane</keyword>
<keyword evidence="1" id="KW-1133">Transmembrane helix</keyword>
<comment type="caution">
    <text evidence="2">The sequence shown here is derived from an EMBL/GenBank/DDBJ whole genome shotgun (WGS) entry which is preliminary data.</text>
</comment>
<organism evidence="2 3">
    <name type="scientific">Cupriavidus pinatubonensis</name>
    <dbReference type="NCBI Taxonomy" id="248026"/>
    <lineage>
        <taxon>Bacteria</taxon>
        <taxon>Pseudomonadati</taxon>
        <taxon>Pseudomonadota</taxon>
        <taxon>Betaproteobacteria</taxon>
        <taxon>Burkholderiales</taxon>
        <taxon>Burkholderiaceae</taxon>
        <taxon>Cupriavidus</taxon>
    </lineage>
</organism>
<gene>
    <name evidence="2" type="ORF">LMG23994_00595</name>
</gene>
<sequence>MLCINVFAIAIGNLAVGWAIDDFGARGMPMPITHILLATDVLGISSALLFAFAARASSRQHISGSTVKWVQ</sequence>
<accession>A0ABN7XUT6</accession>
<protein>
    <submittedName>
        <fullName evidence="2">Uncharacterized protein</fullName>
    </submittedName>
</protein>
<evidence type="ECO:0000313" key="2">
    <source>
        <dbReference type="EMBL" id="CAG9164761.1"/>
    </source>
</evidence>
<dbReference type="EMBL" id="CAJZAF010000002">
    <property type="protein sequence ID" value="CAG9164761.1"/>
    <property type="molecule type" value="Genomic_DNA"/>
</dbReference>
<evidence type="ECO:0000256" key="1">
    <source>
        <dbReference type="SAM" id="Phobius"/>
    </source>
</evidence>
<keyword evidence="3" id="KW-1185">Reference proteome</keyword>
<name>A0ABN7XUT6_9BURK</name>
<evidence type="ECO:0000313" key="3">
    <source>
        <dbReference type="Proteomes" id="UP000701702"/>
    </source>
</evidence>
<keyword evidence="1" id="KW-0472">Membrane</keyword>
<dbReference type="Proteomes" id="UP000701702">
    <property type="component" value="Unassembled WGS sequence"/>
</dbReference>